<proteinExistence type="predicted"/>
<accession>A0A0A9C6Z8</accession>
<name>A0A0A9C6Z8_ARUDO</name>
<reference evidence="1" key="2">
    <citation type="journal article" date="2015" name="Data Brief">
        <title>Shoot transcriptome of the giant reed, Arundo donax.</title>
        <authorList>
            <person name="Barrero R.A."/>
            <person name="Guerrero F.D."/>
            <person name="Moolhuijzen P."/>
            <person name="Goolsby J.A."/>
            <person name="Tidwell J."/>
            <person name="Bellgard S.E."/>
            <person name="Bellgard M.I."/>
        </authorList>
    </citation>
    <scope>NUCLEOTIDE SEQUENCE</scope>
    <source>
        <tissue evidence="1">Shoot tissue taken approximately 20 cm above the soil surface</tissue>
    </source>
</reference>
<protein>
    <submittedName>
        <fullName evidence="1">Uncharacterized protein</fullName>
    </submittedName>
</protein>
<dbReference type="AlphaFoldDB" id="A0A0A9C6Z8"/>
<evidence type="ECO:0000313" key="1">
    <source>
        <dbReference type="EMBL" id="JAD71346.1"/>
    </source>
</evidence>
<organism evidence="1">
    <name type="scientific">Arundo donax</name>
    <name type="common">Giant reed</name>
    <name type="synonym">Donax arundinaceus</name>
    <dbReference type="NCBI Taxonomy" id="35708"/>
    <lineage>
        <taxon>Eukaryota</taxon>
        <taxon>Viridiplantae</taxon>
        <taxon>Streptophyta</taxon>
        <taxon>Embryophyta</taxon>
        <taxon>Tracheophyta</taxon>
        <taxon>Spermatophyta</taxon>
        <taxon>Magnoliopsida</taxon>
        <taxon>Liliopsida</taxon>
        <taxon>Poales</taxon>
        <taxon>Poaceae</taxon>
        <taxon>PACMAD clade</taxon>
        <taxon>Arundinoideae</taxon>
        <taxon>Arundineae</taxon>
        <taxon>Arundo</taxon>
    </lineage>
</organism>
<sequence length="57" mass="6622">MYKLNNFIDVALYRWQLSNHCICLTLLYSLRPVFQGAFCFGTLANEQIKLTSVTSFK</sequence>
<dbReference type="EMBL" id="GBRH01226549">
    <property type="protein sequence ID" value="JAD71346.1"/>
    <property type="molecule type" value="Transcribed_RNA"/>
</dbReference>
<reference evidence="1" key="1">
    <citation type="submission" date="2014-09" db="EMBL/GenBank/DDBJ databases">
        <authorList>
            <person name="Magalhaes I.L.F."/>
            <person name="Oliveira U."/>
            <person name="Santos F.R."/>
            <person name="Vidigal T.H.D.A."/>
            <person name="Brescovit A.D."/>
            <person name="Santos A.J."/>
        </authorList>
    </citation>
    <scope>NUCLEOTIDE SEQUENCE</scope>
    <source>
        <tissue evidence="1">Shoot tissue taken approximately 20 cm above the soil surface</tissue>
    </source>
</reference>